<dbReference type="RefSeq" id="WP_169145285.1">
    <property type="nucleotide sequence ID" value="NZ_JABBGA010000004.1"/>
</dbReference>
<dbReference type="InterPro" id="IPR005101">
    <property type="entry name" value="Cryptochr/Photolyase_FAD-bd"/>
</dbReference>
<keyword evidence="12" id="KW-0456">Lyase</keyword>
<dbReference type="GO" id="GO:0009416">
    <property type="term" value="P:response to light stimulus"/>
    <property type="evidence" value="ECO:0007669"/>
    <property type="project" value="TreeGrafter"/>
</dbReference>
<evidence type="ECO:0000313" key="13">
    <source>
        <dbReference type="Proteomes" id="UP000580043"/>
    </source>
</evidence>
<reference evidence="12 13" key="1">
    <citation type="submission" date="2020-04" db="EMBL/GenBank/DDBJ databases">
        <title>Zoogloea sp. G-4-1-14 isolated from soil.</title>
        <authorList>
            <person name="Dahal R.H."/>
        </authorList>
    </citation>
    <scope>NUCLEOTIDE SEQUENCE [LARGE SCALE GENOMIC DNA]</scope>
    <source>
        <strain evidence="12 13">G-4-1-14</strain>
    </source>
</reference>
<feature type="binding site" evidence="8">
    <location>
        <begin position="369"/>
        <end position="371"/>
    </location>
    <ligand>
        <name>FAD</name>
        <dbReference type="ChEBI" id="CHEBI:57692"/>
    </ligand>
</feature>
<feature type="site" description="Electron transfer via tryptophanyl radical" evidence="9">
    <location>
        <position position="379"/>
    </location>
</feature>
<evidence type="ECO:0000256" key="2">
    <source>
        <dbReference type="ARBA" id="ARBA00013149"/>
    </source>
</evidence>
<comment type="cofactor">
    <cofactor evidence="1">
        <name>(6R)-5,10-methylene-5,6,7,8-tetrahydrofolate</name>
        <dbReference type="ChEBI" id="CHEBI:15636"/>
    </cofactor>
</comment>
<gene>
    <name evidence="12" type="ORF">HHL15_07510</name>
</gene>
<dbReference type="InterPro" id="IPR036155">
    <property type="entry name" value="Crypto/Photolyase_N_sf"/>
</dbReference>
<dbReference type="Pfam" id="PF00875">
    <property type="entry name" value="DNA_photolyase"/>
    <property type="match status" value="1"/>
</dbReference>
<dbReference type="PROSITE" id="PS00394">
    <property type="entry name" value="DNA_PHOTOLYASES_1_1"/>
    <property type="match status" value="1"/>
</dbReference>
<dbReference type="InterPro" id="IPR002081">
    <property type="entry name" value="Cryptochrome/DNA_photolyase_1"/>
</dbReference>
<dbReference type="InterPro" id="IPR006050">
    <property type="entry name" value="DNA_photolyase_N"/>
</dbReference>
<name>A0A848G3M6_9RHOO</name>
<organism evidence="12 13">
    <name type="scientific">Zoogloea dura</name>
    <dbReference type="NCBI Taxonomy" id="2728840"/>
    <lineage>
        <taxon>Bacteria</taxon>
        <taxon>Pseudomonadati</taxon>
        <taxon>Pseudomonadota</taxon>
        <taxon>Betaproteobacteria</taxon>
        <taxon>Rhodocyclales</taxon>
        <taxon>Zoogloeaceae</taxon>
        <taxon>Zoogloea</taxon>
    </lineage>
</organism>
<feature type="site" description="Electron transfer via tryptophanyl radical" evidence="9">
    <location>
        <position position="303"/>
    </location>
</feature>
<dbReference type="EMBL" id="JABBGA010000004">
    <property type="protein sequence ID" value="NML25585.1"/>
    <property type="molecule type" value="Genomic_DNA"/>
</dbReference>
<keyword evidence="4 8" id="KW-0285">Flavoprotein</keyword>
<evidence type="ECO:0000256" key="6">
    <source>
        <dbReference type="ARBA" id="ARBA00022991"/>
    </source>
</evidence>
<dbReference type="InterPro" id="IPR036134">
    <property type="entry name" value="Crypto/Photolyase_FAD-like_sf"/>
</dbReference>
<dbReference type="SUPFAM" id="SSF52425">
    <property type="entry name" value="Cryptochrome/photolyase, N-terminal domain"/>
    <property type="match status" value="1"/>
</dbReference>
<dbReference type="PROSITE" id="PS51645">
    <property type="entry name" value="PHR_CRY_ALPHA_BETA"/>
    <property type="match status" value="1"/>
</dbReference>
<dbReference type="Pfam" id="PF03441">
    <property type="entry name" value="FAD_binding_7"/>
    <property type="match status" value="1"/>
</dbReference>
<evidence type="ECO:0000259" key="11">
    <source>
        <dbReference type="PROSITE" id="PS51645"/>
    </source>
</evidence>
<evidence type="ECO:0000256" key="3">
    <source>
        <dbReference type="ARBA" id="ARBA00014046"/>
    </source>
</evidence>
<evidence type="ECO:0000256" key="5">
    <source>
        <dbReference type="ARBA" id="ARBA00022827"/>
    </source>
</evidence>
<dbReference type="GO" id="GO:0003904">
    <property type="term" value="F:deoxyribodipyrimidine photo-lyase activity"/>
    <property type="evidence" value="ECO:0007669"/>
    <property type="project" value="UniProtKB-EC"/>
</dbReference>
<sequence length="483" mass="54095">MSAALVWFRRDLRDFDHAALHHALKSHERVYCAFVFDTEILDVLPRRADRRVEFIHGSVAELDAALRARGGGLIVRHAAARDCIPALAASLGVDAVFANRDYEPAALARDAEVADRLRVLGCAFRDFKDQVIFEKSEVLTQGGSPFSVFTPYKRAWLKTLTDFHLKAYPIDKYAGHLALPPAGEVLPSLESLGFEPTNLAELGIEPGMAAGRRLFEAFLKRMGRYKARRDFPAVKGVSYLSVHLRFGTVSIRELARAAQEAGGEGAETWLSELIWRDFYFQILWHHPRVVGASFRPEYDKVAWEAAPALFEAWCEGRTGYPVIDAAMRQINHSGYMHNRLRMIVASFLTKDLGIDWRLGECYFAEHLNDFDLAANNGGWQWAASTGCDAQPYFRIFNPVTQSERFDPDGAFIRRYLPELAKVPDKYIHAPWTLPPIDQKLAGCQIGSDYPAPIVDHARARERTLARFAVVKGADSAAADEGDA</sequence>
<accession>A0A848G3M6</accession>
<dbReference type="PRINTS" id="PR00147">
    <property type="entry name" value="DNAPHOTLYASE"/>
</dbReference>
<evidence type="ECO:0000313" key="12">
    <source>
        <dbReference type="EMBL" id="NML25585.1"/>
    </source>
</evidence>
<dbReference type="FunFam" id="1.10.579.10:FF:000003">
    <property type="entry name" value="Deoxyribodipyrimidine photo-lyase"/>
    <property type="match status" value="1"/>
</dbReference>
<dbReference type="GO" id="GO:0071949">
    <property type="term" value="F:FAD binding"/>
    <property type="evidence" value="ECO:0007669"/>
    <property type="project" value="TreeGrafter"/>
</dbReference>
<evidence type="ECO:0000256" key="9">
    <source>
        <dbReference type="PIRSR" id="PIRSR602081-2"/>
    </source>
</evidence>
<evidence type="ECO:0000256" key="1">
    <source>
        <dbReference type="ARBA" id="ARBA00001932"/>
    </source>
</evidence>
<dbReference type="Gene3D" id="3.40.50.620">
    <property type="entry name" value="HUPs"/>
    <property type="match status" value="1"/>
</dbReference>
<dbReference type="PANTHER" id="PTHR11455:SF9">
    <property type="entry name" value="CRYPTOCHROME CIRCADIAN CLOCK 5 ISOFORM X1"/>
    <property type="match status" value="1"/>
</dbReference>
<dbReference type="InterPro" id="IPR014729">
    <property type="entry name" value="Rossmann-like_a/b/a_fold"/>
</dbReference>
<dbReference type="GO" id="GO:0000719">
    <property type="term" value="P:photoreactive repair"/>
    <property type="evidence" value="ECO:0007669"/>
    <property type="project" value="UniProtKB-ARBA"/>
</dbReference>
<dbReference type="PANTHER" id="PTHR11455">
    <property type="entry name" value="CRYPTOCHROME"/>
    <property type="match status" value="1"/>
</dbReference>
<keyword evidence="6 10" id="KW-0157">Chromophore</keyword>
<feature type="domain" description="Photolyase/cryptochrome alpha/beta" evidence="11">
    <location>
        <begin position="2"/>
        <end position="132"/>
    </location>
</feature>
<comment type="cofactor">
    <cofactor evidence="8">
        <name>FAD</name>
        <dbReference type="ChEBI" id="CHEBI:57692"/>
    </cofactor>
    <text evidence="8">Binds 1 FAD per subunit.</text>
</comment>
<dbReference type="InterPro" id="IPR018394">
    <property type="entry name" value="DNA_photolyase_1_CS_C"/>
</dbReference>
<comment type="caution">
    <text evidence="12">The sequence shown here is derived from an EMBL/GenBank/DDBJ whole genome shotgun (WGS) entry which is preliminary data.</text>
</comment>
<comment type="similarity">
    <text evidence="10">Belongs to the DNA photolyase family.</text>
</comment>
<dbReference type="Gene3D" id="1.10.579.10">
    <property type="entry name" value="DNA Cyclobutane Dipyrimidine Photolyase, subunit A, domain 3"/>
    <property type="match status" value="1"/>
</dbReference>
<dbReference type="SUPFAM" id="SSF48173">
    <property type="entry name" value="Cryptochrome/photolyase FAD-binding domain"/>
    <property type="match status" value="1"/>
</dbReference>
<evidence type="ECO:0000256" key="10">
    <source>
        <dbReference type="RuleBase" id="RU004182"/>
    </source>
</evidence>
<feature type="binding site" evidence="8">
    <location>
        <position position="225"/>
    </location>
    <ligand>
        <name>FAD</name>
        <dbReference type="ChEBI" id="CHEBI:57692"/>
    </ligand>
</feature>
<evidence type="ECO:0000256" key="4">
    <source>
        <dbReference type="ARBA" id="ARBA00022630"/>
    </source>
</evidence>
<keyword evidence="13" id="KW-1185">Reference proteome</keyword>
<feature type="site" description="Electron transfer via tryptophanyl radical" evidence="9">
    <location>
        <position position="356"/>
    </location>
</feature>
<protein>
    <recommendedName>
        <fullName evidence="3">Deoxyribodipyrimidine photo-lyase</fullName>
        <ecNumber evidence="2">4.1.99.3</ecNumber>
    </recommendedName>
</protein>
<keyword evidence="5 8" id="KW-0274">FAD</keyword>
<dbReference type="AlphaFoldDB" id="A0A848G3M6"/>
<feature type="binding site" evidence="8">
    <location>
        <begin position="272"/>
        <end position="279"/>
    </location>
    <ligand>
        <name>FAD</name>
        <dbReference type="ChEBI" id="CHEBI:57692"/>
    </ligand>
</feature>
<feature type="binding site" evidence="8">
    <location>
        <position position="269"/>
    </location>
    <ligand>
        <name>FAD</name>
        <dbReference type="ChEBI" id="CHEBI:57692"/>
    </ligand>
</feature>
<dbReference type="Gene3D" id="1.25.40.80">
    <property type="match status" value="1"/>
</dbReference>
<dbReference type="Proteomes" id="UP000580043">
    <property type="component" value="Unassembled WGS sequence"/>
</dbReference>
<dbReference type="EC" id="4.1.99.3" evidence="2"/>
<proteinExistence type="inferred from homology"/>
<evidence type="ECO:0000256" key="8">
    <source>
        <dbReference type="PIRSR" id="PIRSR602081-1"/>
    </source>
</evidence>
<dbReference type="GO" id="GO:0003677">
    <property type="term" value="F:DNA binding"/>
    <property type="evidence" value="ECO:0007669"/>
    <property type="project" value="TreeGrafter"/>
</dbReference>
<evidence type="ECO:0000256" key="7">
    <source>
        <dbReference type="ARBA" id="ARBA00033999"/>
    </source>
</evidence>
<comment type="catalytic activity">
    <reaction evidence="7">
        <text>cyclobutadipyrimidine (in DNA) = 2 pyrimidine residues (in DNA).</text>
        <dbReference type="EC" id="4.1.99.3"/>
    </reaction>
</comment>
<dbReference type="PROSITE" id="PS00691">
    <property type="entry name" value="DNA_PHOTOLYASES_1_2"/>
    <property type="match status" value="1"/>
</dbReference>